<dbReference type="OrthoDB" id="3594103at2759"/>
<sequence>MEEEFEADEAVFKRDWFLAGIGRDATFDRLLVQIMAEIYSEKLAAANFRSLESRRQIVHSLTNGDAVRIIEETIPEEPEEEPALEEIVSEADPRNEYEASVEGEYDDPRHFQDQEPEHVSDDWPLTPSPPPSSSPHPTDDTLVVDEKNPFPKSEPKPELEPVEDYREENWPAWAPLRKRDKKKKKNKKITIVEPEPEARKRVPTERWPDVRHAASDEAYVYTPPTCLSPVYEEPTPLPLRPASASLLEGTSF</sequence>
<dbReference type="AlphaFoldDB" id="A0A5N6Z765"/>
<dbReference type="Proteomes" id="UP000327118">
    <property type="component" value="Unassembled WGS sequence"/>
</dbReference>
<feature type="compositionally biased region" description="Acidic residues" evidence="1">
    <location>
        <begin position="74"/>
        <end position="89"/>
    </location>
</feature>
<dbReference type="EMBL" id="ML739096">
    <property type="protein sequence ID" value="KAE8353511.1"/>
    <property type="molecule type" value="Genomic_DNA"/>
</dbReference>
<reference evidence="3" key="1">
    <citation type="submission" date="2019-04" db="EMBL/GenBank/DDBJ databases">
        <title>Friends and foes A comparative genomics studyof 23 Aspergillus species from section Flavi.</title>
        <authorList>
            <consortium name="DOE Joint Genome Institute"/>
            <person name="Kjaerbolling I."/>
            <person name="Vesth T."/>
            <person name="Frisvad J.C."/>
            <person name="Nybo J.L."/>
            <person name="Theobald S."/>
            <person name="Kildgaard S."/>
            <person name="Isbrandt T."/>
            <person name="Kuo A."/>
            <person name="Sato A."/>
            <person name="Lyhne E.K."/>
            <person name="Kogle M.E."/>
            <person name="Wiebenga A."/>
            <person name="Kun R.S."/>
            <person name="Lubbers R.J."/>
            <person name="Makela M.R."/>
            <person name="Barry K."/>
            <person name="Chovatia M."/>
            <person name="Clum A."/>
            <person name="Daum C."/>
            <person name="Haridas S."/>
            <person name="He G."/>
            <person name="LaButti K."/>
            <person name="Lipzen A."/>
            <person name="Mondo S."/>
            <person name="Riley R."/>
            <person name="Salamov A."/>
            <person name="Simmons B.A."/>
            <person name="Magnuson J.K."/>
            <person name="Henrissat B."/>
            <person name="Mortensen U.H."/>
            <person name="Larsen T.O."/>
            <person name="Devries R.P."/>
            <person name="Grigoriev I.V."/>
            <person name="Machida M."/>
            <person name="Baker S.E."/>
            <person name="Andersen M.R."/>
        </authorList>
    </citation>
    <scope>NUCLEOTIDE SEQUENCE [LARGE SCALE GENOMIC DNA]</scope>
    <source>
        <strain evidence="3">CBS 553.77</strain>
    </source>
</reference>
<accession>A0A5N6Z765</accession>
<keyword evidence="3" id="KW-1185">Reference proteome</keyword>
<proteinExistence type="predicted"/>
<evidence type="ECO:0000256" key="1">
    <source>
        <dbReference type="SAM" id="MobiDB-lite"/>
    </source>
</evidence>
<evidence type="ECO:0000313" key="3">
    <source>
        <dbReference type="Proteomes" id="UP000327118"/>
    </source>
</evidence>
<feature type="region of interest" description="Disordered" evidence="1">
    <location>
        <begin position="74"/>
        <end position="210"/>
    </location>
</feature>
<protein>
    <submittedName>
        <fullName evidence="2">Uncharacterized protein</fullName>
    </submittedName>
</protein>
<evidence type="ECO:0000313" key="2">
    <source>
        <dbReference type="EMBL" id="KAE8353511.1"/>
    </source>
</evidence>
<gene>
    <name evidence="2" type="ORF">BDV28DRAFT_156982</name>
</gene>
<feature type="compositionally biased region" description="Basic and acidic residues" evidence="1">
    <location>
        <begin position="106"/>
        <end position="121"/>
    </location>
</feature>
<feature type="compositionally biased region" description="Basic and acidic residues" evidence="1">
    <location>
        <begin position="144"/>
        <end position="169"/>
    </location>
</feature>
<organism evidence="2 3">
    <name type="scientific">Aspergillus coremiiformis</name>
    <dbReference type="NCBI Taxonomy" id="138285"/>
    <lineage>
        <taxon>Eukaryota</taxon>
        <taxon>Fungi</taxon>
        <taxon>Dikarya</taxon>
        <taxon>Ascomycota</taxon>
        <taxon>Pezizomycotina</taxon>
        <taxon>Eurotiomycetes</taxon>
        <taxon>Eurotiomycetidae</taxon>
        <taxon>Eurotiales</taxon>
        <taxon>Aspergillaceae</taxon>
        <taxon>Aspergillus</taxon>
        <taxon>Aspergillus subgen. Circumdati</taxon>
    </lineage>
</organism>
<feature type="compositionally biased region" description="Basic and acidic residues" evidence="1">
    <location>
        <begin position="196"/>
        <end position="210"/>
    </location>
</feature>
<feature type="compositionally biased region" description="Basic residues" evidence="1">
    <location>
        <begin position="176"/>
        <end position="188"/>
    </location>
</feature>
<name>A0A5N6Z765_9EURO</name>